<keyword evidence="1" id="KW-0548">Nucleotidyltransferase</keyword>
<sequence length="126" mass="14102">MKMIIGGAYQGQLAWAQAHFPEIADEDWIDGKDCKETDIFTCKAIYGFHEYIRNVKEEQRAVLADKLIYQNPGIVLVSDEIGYGLVPIDAADRCYREQVGRICTELAAFSDEVVRVVMGIGTKIKG</sequence>
<reference evidence="1 2" key="1">
    <citation type="journal article" date="2021" name="ISME Commun">
        <title>Automated analysis of genomic sequences facilitates high-throughput and comprehensive description of bacteria.</title>
        <authorList>
            <person name="Hitch T.C.A."/>
        </authorList>
    </citation>
    <scope>NUCLEOTIDE SEQUENCE [LARGE SCALE GENOMIC DNA]</scope>
    <source>
        <strain evidence="1 2">Sanger_02</strain>
    </source>
</reference>
<keyword evidence="1" id="KW-0418">Kinase</keyword>
<evidence type="ECO:0000313" key="2">
    <source>
        <dbReference type="Proteomes" id="UP001207605"/>
    </source>
</evidence>
<keyword evidence="1" id="KW-0808">Transferase</keyword>
<evidence type="ECO:0000313" key="1">
    <source>
        <dbReference type="EMBL" id="MCU6699923.1"/>
    </source>
</evidence>
<dbReference type="Pfam" id="PF02283">
    <property type="entry name" value="CobU"/>
    <property type="match status" value="1"/>
</dbReference>
<dbReference type="GO" id="GO:0016301">
    <property type="term" value="F:kinase activity"/>
    <property type="evidence" value="ECO:0007669"/>
    <property type="project" value="UniProtKB-KW"/>
</dbReference>
<proteinExistence type="predicted"/>
<dbReference type="RefSeq" id="WP_262581418.1">
    <property type="nucleotide sequence ID" value="NZ_JAOQJV010000006.1"/>
</dbReference>
<comment type="caution">
    <text evidence="1">The sequence shown here is derived from an EMBL/GenBank/DDBJ whole genome shotgun (WGS) entry which is preliminary data.</text>
</comment>
<keyword evidence="2" id="KW-1185">Reference proteome</keyword>
<dbReference type="Proteomes" id="UP001207605">
    <property type="component" value="Unassembled WGS sequence"/>
</dbReference>
<dbReference type="GO" id="GO:0016779">
    <property type="term" value="F:nucleotidyltransferase activity"/>
    <property type="evidence" value="ECO:0007669"/>
    <property type="project" value="UniProtKB-KW"/>
</dbReference>
<accession>A0ABT2S5W5</accession>
<protein>
    <submittedName>
        <fullName evidence="1">Bifunctional adenosylcobinamide kinase/adenosylcobinamide-phosphate guanylyltransferase</fullName>
    </submittedName>
</protein>
<dbReference type="InterPro" id="IPR003203">
    <property type="entry name" value="CobU/CobP"/>
</dbReference>
<organism evidence="1 2">
    <name type="scientific">Dorea ammoniilytica</name>
    <dbReference type="NCBI Taxonomy" id="2981788"/>
    <lineage>
        <taxon>Bacteria</taxon>
        <taxon>Bacillati</taxon>
        <taxon>Bacillota</taxon>
        <taxon>Clostridia</taxon>
        <taxon>Lachnospirales</taxon>
        <taxon>Lachnospiraceae</taxon>
        <taxon>Dorea</taxon>
    </lineage>
</organism>
<dbReference type="Gene3D" id="3.40.50.300">
    <property type="entry name" value="P-loop containing nucleotide triphosphate hydrolases"/>
    <property type="match status" value="1"/>
</dbReference>
<dbReference type="SUPFAM" id="SSF52540">
    <property type="entry name" value="P-loop containing nucleoside triphosphate hydrolases"/>
    <property type="match status" value="1"/>
</dbReference>
<gene>
    <name evidence="1" type="ORF">OCV65_06730</name>
</gene>
<dbReference type="InterPro" id="IPR027417">
    <property type="entry name" value="P-loop_NTPase"/>
</dbReference>
<dbReference type="EMBL" id="JAOQJV010000006">
    <property type="protein sequence ID" value="MCU6699923.1"/>
    <property type="molecule type" value="Genomic_DNA"/>
</dbReference>
<name>A0ABT2S5W5_9FIRM</name>